<gene>
    <name evidence="10" type="ORF">EGT71_11885</name>
</gene>
<dbReference type="InterPro" id="IPR001851">
    <property type="entry name" value="ABC_transp_permease"/>
</dbReference>
<feature type="transmembrane region" description="Helical" evidence="9">
    <location>
        <begin position="68"/>
        <end position="87"/>
    </location>
</feature>
<evidence type="ECO:0000256" key="5">
    <source>
        <dbReference type="ARBA" id="ARBA00022519"/>
    </source>
</evidence>
<dbReference type="OrthoDB" id="8843934at2"/>
<keyword evidence="4" id="KW-1003">Cell membrane</keyword>
<keyword evidence="6 9" id="KW-0812">Transmembrane</keyword>
<evidence type="ECO:0000256" key="6">
    <source>
        <dbReference type="ARBA" id="ARBA00022692"/>
    </source>
</evidence>
<dbReference type="GO" id="GO:0022857">
    <property type="term" value="F:transmembrane transporter activity"/>
    <property type="evidence" value="ECO:0007669"/>
    <property type="project" value="InterPro"/>
</dbReference>
<dbReference type="GO" id="GO:0005886">
    <property type="term" value="C:plasma membrane"/>
    <property type="evidence" value="ECO:0007669"/>
    <property type="project" value="UniProtKB-SubCell"/>
</dbReference>
<evidence type="ECO:0000256" key="7">
    <source>
        <dbReference type="ARBA" id="ARBA00022989"/>
    </source>
</evidence>
<name>A0A427UYK8_9ENTR</name>
<feature type="transmembrane region" description="Helical" evidence="9">
    <location>
        <begin position="12"/>
        <end position="29"/>
    </location>
</feature>
<keyword evidence="8 9" id="KW-0472">Membrane</keyword>
<evidence type="ECO:0000256" key="9">
    <source>
        <dbReference type="SAM" id="Phobius"/>
    </source>
</evidence>
<evidence type="ECO:0000256" key="8">
    <source>
        <dbReference type="ARBA" id="ARBA00023136"/>
    </source>
</evidence>
<dbReference type="AlphaFoldDB" id="A0A427UYK8"/>
<keyword evidence="3" id="KW-0813">Transport</keyword>
<evidence type="ECO:0000256" key="1">
    <source>
        <dbReference type="ARBA" id="ARBA00004429"/>
    </source>
</evidence>
<dbReference type="Proteomes" id="UP000275331">
    <property type="component" value="Unassembled WGS sequence"/>
</dbReference>
<dbReference type="PANTHER" id="PTHR32196">
    <property type="entry name" value="ABC TRANSPORTER PERMEASE PROTEIN YPHD-RELATED-RELATED"/>
    <property type="match status" value="1"/>
</dbReference>
<feature type="transmembrane region" description="Helical" evidence="9">
    <location>
        <begin position="301"/>
        <end position="320"/>
    </location>
</feature>
<sequence length="349" mass="36230">MNDKRKLLLQKLTALGGLLLLIIIFSFTSDSFFSVNNIMTVGLQTSTIAFIGIGVTCVILTGGIDLSIGSVVALSGVAAGLAVNAGMPVSIGLLLGVVTGSACGLANGILVTTFRLPPFIATLGTMMILRGLALYVTNAAPVSGMPESFGDLGNGSLFRIVQEGDNGLPQVIFPGIPYPVILMIIAAVLFTFALTKMRMGRYLYAIGSNEEAARLSGIKTNQVKLVAYVISGTFAGLCGVVIASRLVTAQPNGGMMYELDAIASAVVGGTSLMGGVGTIPGTLIGSFIIGVLRNGLNMNGVSFFVQQIIIGSVILLAVAYDQIRQRPATKKSVKQKVSNKKPQVNPSVK</sequence>
<feature type="transmembrane region" description="Helical" evidence="9">
    <location>
        <begin position="225"/>
        <end position="246"/>
    </location>
</feature>
<feature type="transmembrane region" description="Helical" evidence="9">
    <location>
        <begin position="119"/>
        <end position="137"/>
    </location>
</feature>
<feature type="transmembrane region" description="Helical" evidence="9">
    <location>
        <begin position="93"/>
        <end position="112"/>
    </location>
</feature>
<comment type="subcellular location">
    <subcellularLocation>
        <location evidence="1">Cell inner membrane</location>
        <topology evidence="1">Multi-pass membrane protein</topology>
    </subcellularLocation>
</comment>
<dbReference type="PANTHER" id="PTHR32196:SF21">
    <property type="entry name" value="ABC TRANSPORTER PERMEASE PROTEIN YPHD-RELATED"/>
    <property type="match status" value="1"/>
</dbReference>
<dbReference type="EMBL" id="RHXB01000007">
    <property type="protein sequence ID" value="RSE25626.1"/>
    <property type="molecule type" value="Genomic_DNA"/>
</dbReference>
<dbReference type="Pfam" id="PF02653">
    <property type="entry name" value="BPD_transp_2"/>
    <property type="match status" value="1"/>
</dbReference>
<proteinExistence type="inferred from homology"/>
<organism evidence="10 11">
    <name type="scientific">Atlantibacter subterraneus</name>
    <dbReference type="NCBI Taxonomy" id="255519"/>
    <lineage>
        <taxon>Bacteria</taxon>
        <taxon>Pseudomonadati</taxon>
        <taxon>Pseudomonadota</taxon>
        <taxon>Gammaproteobacteria</taxon>
        <taxon>Enterobacterales</taxon>
        <taxon>Enterobacteriaceae</taxon>
        <taxon>Atlantibacter</taxon>
    </lineage>
</organism>
<dbReference type="CDD" id="cd06579">
    <property type="entry name" value="TM_PBP1_transp_AraH_like"/>
    <property type="match status" value="1"/>
</dbReference>
<feature type="transmembrane region" description="Helical" evidence="9">
    <location>
        <begin position="266"/>
        <end position="289"/>
    </location>
</feature>
<feature type="transmembrane region" description="Helical" evidence="9">
    <location>
        <begin position="41"/>
        <end position="61"/>
    </location>
</feature>
<comment type="similarity">
    <text evidence="2">Belongs to the binding-protein-dependent transport system permease family. AraH/RbsC subfamily.</text>
</comment>
<keyword evidence="7 9" id="KW-1133">Transmembrane helix</keyword>
<comment type="caution">
    <text evidence="10">The sequence shown here is derived from an EMBL/GenBank/DDBJ whole genome shotgun (WGS) entry which is preliminary data.</text>
</comment>
<keyword evidence="5" id="KW-0997">Cell inner membrane</keyword>
<dbReference type="RefSeq" id="WP_125293828.1">
    <property type="nucleotide sequence ID" value="NZ_CP100494.1"/>
</dbReference>
<evidence type="ECO:0000256" key="2">
    <source>
        <dbReference type="ARBA" id="ARBA00007942"/>
    </source>
</evidence>
<protein>
    <submittedName>
        <fullName evidence="10">ABC transporter permease</fullName>
    </submittedName>
</protein>
<accession>A0A427UYK8</accession>
<feature type="transmembrane region" description="Helical" evidence="9">
    <location>
        <begin position="176"/>
        <end position="194"/>
    </location>
</feature>
<evidence type="ECO:0000256" key="3">
    <source>
        <dbReference type="ARBA" id="ARBA00022448"/>
    </source>
</evidence>
<evidence type="ECO:0000313" key="11">
    <source>
        <dbReference type="Proteomes" id="UP000275331"/>
    </source>
</evidence>
<evidence type="ECO:0000313" key="10">
    <source>
        <dbReference type="EMBL" id="RSE25626.1"/>
    </source>
</evidence>
<dbReference type="GeneID" id="84664211"/>
<evidence type="ECO:0000256" key="4">
    <source>
        <dbReference type="ARBA" id="ARBA00022475"/>
    </source>
</evidence>
<reference evidence="10 11" key="1">
    <citation type="submission" date="2018-10" db="EMBL/GenBank/DDBJ databases">
        <title>Transmission dynamics of multidrug resistant bacteria on intensive care unit surfaces.</title>
        <authorList>
            <person name="D'Souza A.W."/>
            <person name="Potter R.F."/>
            <person name="Wallace M."/>
            <person name="Shupe A."/>
            <person name="Patel S."/>
            <person name="Sun S."/>
            <person name="Gul D."/>
            <person name="Kwon J.H."/>
            <person name="Andleeb S."/>
            <person name="Burnham C.-A.D."/>
            <person name="Dantas G."/>
        </authorList>
    </citation>
    <scope>NUCLEOTIDE SEQUENCE [LARGE SCALE GENOMIC DNA]</scope>
    <source>
        <strain evidence="10 11">AS_373</strain>
    </source>
</reference>